<name>M8C2V6_AEGTA</name>
<dbReference type="EnsemblPlants" id="EMT21402">
    <property type="protein sequence ID" value="EMT21402"/>
    <property type="gene ID" value="F775_00607"/>
</dbReference>
<accession>M8C2V6</accession>
<dbReference type="AlphaFoldDB" id="M8C2V6"/>
<protein>
    <submittedName>
        <fullName evidence="1">Uncharacterized protein</fullName>
    </submittedName>
</protein>
<dbReference type="InterPro" id="IPR025315">
    <property type="entry name" value="DUF4220"/>
</dbReference>
<evidence type="ECO:0000313" key="1">
    <source>
        <dbReference type="EnsemblPlants" id="EMT21402"/>
    </source>
</evidence>
<sequence>MGAPFSSAVQWWGEWQLHVLALGSLVIQYFLAIFAGCRKDESPPWFRFLTWLAFLGSDAVAIYGLATLFNRQRCQQLRSSAQESHALQVLWAPILLMHLGGQVVITAYNLEDNELWRRHIVTALSQVAVVLWVLYKSWGSPLETKRFKAAAILLFIAGILKCLQKPWALKSASFHSLANSCGPVQRNESREEELKKYVDEAKAFVLSDATNRRTQLCLAPEKLFIDFAYPYCDRLTNLKSFLVDGVDRAYGSLQDGLSDIFEVLYTRKKMKDDDTCLGCCGWITTHICLYPVVIAYLLISGRVKNRVDFAVTTALLFGTALLEHIAPKCTSEEDAWPRRVSQHSVIGYFARNRRHTMLRRFMGFFQCKDLLDQNWSMEPCYSSVDITKLVHRHVLDGWKEYINDAESYREFSDIRGQWSLVRESCDESLGWSLEKPFDESVLLWHMATDFCFHQMDTSTDNECVSPSREISNYMMHLLFMNPEMLMAGSRSNLFKTVYRQLSGILKGESTSGQERRLVQITIDKVKANDDLKETFIHDAWLLAEGLMGIGDES</sequence>
<dbReference type="PANTHER" id="PTHR31325">
    <property type="entry name" value="OS01G0798800 PROTEIN-RELATED"/>
    <property type="match status" value="1"/>
</dbReference>
<organism evidence="1">
    <name type="scientific">Aegilops tauschii</name>
    <name type="common">Tausch's goatgrass</name>
    <name type="synonym">Aegilops squarrosa</name>
    <dbReference type="NCBI Taxonomy" id="37682"/>
    <lineage>
        <taxon>Eukaryota</taxon>
        <taxon>Viridiplantae</taxon>
        <taxon>Streptophyta</taxon>
        <taxon>Embryophyta</taxon>
        <taxon>Tracheophyta</taxon>
        <taxon>Spermatophyta</taxon>
        <taxon>Magnoliopsida</taxon>
        <taxon>Liliopsida</taxon>
        <taxon>Poales</taxon>
        <taxon>Poaceae</taxon>
        <taxon>BOP clade</taxon>
        <taxon>Pooideae</taxon>
        <taxon>Triticodae</taxon>
        <taxon>Triticeae</taxon>
        <taxon>Triticinae</taxon>
        <taxon>Aegilops</taxon>
    </lineage>
</organism>
<dbReference type="Pfam" id="PF13968">
    <property type="entry name" value="DUF4220"/>
    <property type="match status" value="1"/>
</dbReference>
<proteinExistence type="predicted"/>
<reference evidence="1" key="1">
    <citation type="submission" date="2015-06" db="UniProtKB">
        <authorList>
            <consortium name="EnsemblPlants"/>
        </authorList>
    </citation>
    <scope>IDENTIFICATION</scope>
</reference>